<evidence type="ECO:0000313" key="3">
    <source>
        <dbReference type="EMBL" id="RJX50091.1"/>
    </source>
</evidence>
<dbReference type="SUPFAM" id="SSF46785">
    <property type="entry name" value="Winged helix' DNA-binding domain"/>
    <property type="match status" value="2"/>
</dbReference>
<dbReference type="Proteomes" id="UP000281564">
    <property type="component" value="Unassembled WGS sequence"/>
</dbReference>
<evidence type="ECO:0000259" key="2">
    <source>
        <dbReference type="Pfam" id="PF24271"/>
    </source>
</evidence>
<keyword evidence="4" id="KW-1185">Reference proteome</keyword>
<evidence type="ECO:0000259" key="1">
    <source>
        <dbReference type="Pfam" id="PF01047"/>
    </source>
</evidence>
<evidence type="ECO:0000313" key="4">
    <source>
        <dbReference type="Proteomes" id="UP000281564"/>
    </source>
</evidence>
<name>A0A3A6QEL4_9EURY</name>
<dbReference type="OrthoDB" id="95477at2157"/>
<sequence length="316" mass="35907">MLSKPELTVLSQLSTHASGNVIQRELADNLDWDPGHVSRVVSKLADRELVVREQDSGRYRVSLSNAEPTERFADLTREFPHVNFPDLLAGSTIKLMFYLTAERTAAELTGWTDVSRATVYRRLNQLQNVGVVTKRDTRFALTQQFEELAAFARSLVRHLQRQEAGKHTTGVRIIWADVDEYLFSCQTEPPADLVHQTGPDAFEQYGIPLLTQESQYYFRSEEQSEIAPEDLVCHMLLIDDGARYRSYCLLLIVGCELEAETLTRTAERYDLEAQIELSDMVQQLCAYLDSEGAESEAKLPEWDTFKSKAADYDISV</sequence>
<feature type="domain" description="HVO-2833 C-terminal" evidence="2">
    <location>
        <begin position="194"/>
        <end position="314"/>
    </location>
</feature>
<proteinExistence type="predicted"/>
<dbReference type="RefSeq" id="WP_120084151.1">
    <property type="nucleotide sequence ID" value="NZ_QMDW01000007.1"/>
</dbReference>
<dbReference type="AlphaFoldDB" id="A0A3A6QEL4"/>
<organism evidence="3 4">
    <name type="scientific">Halonotius pteroides</name>
    <dbReference type="NCBI Taxonomy" id="268735"/>
    <lineage>
        <taxon>Archaea</taxon>
        <taxon>Methanobacteriati</taxon>
        <taxon>Methanobacteriota</taxon>
        <taxon>Stenosarchaea group</taxon>
        <taxon>Halobacteria</taxon>
        <taxon>Halobacteriales</taxon>
        <taxon>Haloferacaceae</taxon>
        <taxon>Halonotius</taxon>
    </lineage>
</organism>
<accession>A0A3A6QEL4</accession>
<comment type="caution">
    <text evidence="3">The sequence shown here is derived from an EMBL/GenBank/DDBJ whole genome shotgun (WGS) entry which is preliminary data.</text>
</comment>
<dbReference type="InterPro" id="IPR000835">
    <property type="entry name" value="HTH_MarR-typ"/>
</dbReference>
<reference evidence="3 4" key="1">
    <citation type="submission" date="2018-06" db="EMBL/GenBank/DDBJ databases">
        <title>Halonotius sp. F13-13 a new haloarchaeeon isolated from a solar saltern from Isla Cristina, Huelva, Spain.</title>
        <authorList>
            <person name="Duran-Viseras A."/>
            <person name="Sanchez-Porro C."/>
            <person name="Ventosa A."/>
        </authorList>
    </citation>
    <scope>NUCLEOTIDE SEQUENCE [LARGE SCALE GENOMIC DNA]</scope>
    <source>
        <strain evidence="3 4">CECT 7525</strain>
    </source>
</reference>
<dbReference type="EMBL" id="QMDW01000007">
    <property type="protein sequence ID" value="RJX50091.1"/>
    <property type="molecule type" value="Genomic_DNA"/>
</dbReference>
<dbReference type="InterPro" id="IPR036388">
    <property type="entry name" value="WH-like_DNA-bd_sf"/>
</dbReference>
<feature type="domain" description="HTH marR-type" evidence="1">
    <location>
        <begin position="2"/>
        <end position="56"/>
    </location>
</feature>
<gene>
    <name evidence="3" type="ORF">DP106_06345</name>
</gene>
<dbReference type="Gene3D" id="1.10.10.10">
    <property type="entry name" value="Winged helix-like DNA-binding domain superfamily/Winged helix DNA-binding domain"/>
    <property type="match status" value="2"/>
</dbReference>
<dbReference type="InterPro" id="IPR036390">
    <property type="entry name" value="WH_DNA-bd_sf"/>
</dbReference>
<dbReference type="GO" id="GO:0003700">
    <property type="term" value="F:DNA-binding transcription factor activity"/>
    <property type="evidence" value="ECO:0007669"/>
    <property type="project" value="InterPro"/>
</dbReference>
<dbReference type="Pfam" id="PF24271">
    <property type="entry name" value="HVO_2833_C"/>
    <property type="match status" value="1"/>
</dbReference>
<protein>
    <submittedName>
        <fullName evidence="3">Uncharacterized protein</fullName>
    </submittedName>
</protein>
<dbReference type="Pfam" id="PF01047">
    <property type="entry name" value="MarR"/>
    <property type="match status" value="1"/>
</dbReference>
<dbReference type="InterPro" id="IPR056528">
    <property type="entry name" value="HVO_2833_C"/>
</dbReference>